<dbReference type="Proteomes" id="UP000215596">
    <property type="component" value="Unassembled WGS sequence"/>
</dbReference>
<dbReference type="OrthoDB" id="9804686at2"/>
<dbReference type="AlphaFoldDB" id="A0A268EZ39"/>
<dbReference type="Gene3D" id="1.50.10.20">
    <property type="match status" value="1"/>
</dbReference>
<evidence type="ECO:0000313" key="2">
    <source>
        <dbReference type="Proteomes" id="UP000215596"/>
    </source>
</evidence>
<dbReference type="GO" id="GO:0016829">
    <property type="term" value="F:lyase activity"/>
    <property type="evidence" value="ECO:0007669"/>
    <property type="project" value="UniProtKB-KW"/>
</dbReference>
<gene>
    <name evidence="1" type="primary">pelA</name>
    <name evidence="1" type="ORF">CHH67_06400</name>
</gene>
<dbReference type="EMBL" id="NPBY01000021">
    <property type="protein sequence ID" value="PAD78390.1"/>
    <property type="molecule type" value="Genomic_DNA"/>
</dbReference>
<evidence type="ECO:0000313" key="1">
    <source>
        <dbReference type="EMBL" id="PAD78390.1"/>
    </source>
</evidence>
<accession>A0A268EZ39</accession>
<dbReference type="Pfam" id="PF09492">
    <property type="entry name" value="Pec_lyase"/>
    <property type="match status" value="1"/>
</dbReference>
<keyword evidence="1" id="KW-0456">Lyase</keyword>
<dbReference type="InterPro" id="IPR012669">
    <property type="entry name" value="Pectate_lyase"/>
</dbReference>
<protein>
    <submittedName>
        <fullName evidence="1">Pectate lyase</fullName>
    </submittedName>
</protein>
<organism evidence="1 2">
    <name type="scientific">Paenibacillus campinasensis</name>
    <dbReference type="NCBI Taxonomy" id="66347"/>
    <lineage>
        <taxon>Bacteria</taxon>
        <taxon>Bacillati</taxon>
        <taxon>Bacillota</taxon>
        <taxon>Bacilli</taxon>
        <taxon>Bacillales</taxon>
        <taxon>Paenibacillaceae</taxon>
        <taxon>Paenibacillus</taxon>
    </lineage>
</organism>
<comment type="caution">
    <text evidence="1">The sequence shown here is derived from an EMBL/GenBank/DDBJ whole genome shotgun (WGS) entry which is preliminary data.</text>
</comment>
<proteinExistence type="predicted"/>
<dbReference type="SUPFAM" id="SSF81853">
    <property type="entry name" value="Family 10 polysaccharide lyase"/>
    <property type="match status" value="1"/>
</dbReference>
<name>A0A268EZ39_9BACL</name>
<dbReference type="NCBIfam" id="TIGR02474">
    <property type="entry name" value="pec_lyase"/>
    <property type="match status" value="1"/>
</dbReference>
<dbReference type="RefSeq" id="WP_095264251.1">
    <property type="nucleotide sequence ID" value="NZ_NPBY01000021.1"/>
</dbReference>
<reference evidence="1 2" key="1">
    <citation type="submission" date="2017-07" db="EMBL/GenBank/DDBJ databases">
        <title>Isolation and whole genome analysis of endospore-forming bacteria from heroin.</title>
        <authorList>
            <person name="Kalinowski J."/>
            <person name="Ahrens B."/>
            <person name="Al-Dilaimi A."/>
            <person name="Winkler A."/>
            <person name="Wibberg D."/>
            <person name="Schleenbecker U."/>
            <person name="Ruckert C."/>
            <person name="Wolfel R."/>
            <person name="Grass G."/>
        </authorList>
    </citation>
    <scope>NUCLEOTIDE SEQUENCE [LARGE SCALE GENOMIC DNA]</scope>
    <source>
        <strain evidence="1 2">7537-G1</strain>
    </source>
</reference>
<sequence length="321" mass="35783">MMKRTLSRYVSAILAFTVVLSAVGLLLPPVSPVSADGDGTTASIEQILRNQRPDGGWRKDYSVTSGEWAKSTIDNKATYTEIRRLAAEYTKTRDSRYSDAAVRGIHFLLNMQYANGGWPQIYQGTGYHRHITYNDNAMINVMMLLDDVANRRGDFAFVNTSLADQSRAAVTRGVDCILRTQVVAGGRLTAWGQQHDSVSLAPAGARSYEVPSLTASESTGIVRFLKTRPQTSQIRASIQAAEAWFQTVKITGIRVVKTNDDVIVVEDPSVTTPIWARFYEIGTNRPIFVGRDGIVKYRLSEIEQERRTGYNWYGNWPASLF</sequence>